<protein>
    <submittedName>
        <fullName evidence="1">TRL-like family protein</fullName>
    </submittedName>
</protein>
<name>A0A6N4QN02_9LEPT</name>
<dbReference type="AlphaFoldDB" id="A0A6N4QN02"/>
<accession>A0A6N4QN02</accession>
<dbReference type="EMBL" id="RQGM01000052">
    <property type="protein sequence ID" value="TGL82857.1"/>
    <property type="molecule type" value="Genomic_DNA"/>
</dbReference>
<proteinExistence type="predicted"/>
<dbReference type="Pfam" id="PF13146">
    <property type="entry name" value="TRL"/>
    <property type="match status" value="1"/>
</dbReference>
<reference evidence="1 2" key="1">
    <citation type="journal article" date="2019" name="PLoS Negl. Trop. Dis.">
        <title>Revisiting the worldwide diversity of Leptospira species in the environment.</title>
        <authorList>
            <person name="Vincent A.T."/>
            <person name="Schiettekatte O."/>
            <person name="Bourhy P."/>
            <person name="Veyrier F.J."/>
            <person name="Picardeau M."/>
        </authorList>
    </citation>
    <scope>NUCLEOTIDE SEQUENCE [LARGE SCALE GENOMIC DNA]</scope>
    <source>
        <strain evidence="1 2">201702445</strain>
    </source>
</reference>
<comment type="caution">
    <text evidence="1">The sequence shown here is derived from an EMBL/GenBank/DDBJ whole genome shotgun (WGS) entry which is preliminary data.</text>
</comment>
<evidence type="ECO:0000313" key="1">
    <source>
        <dbReference type="EMBL" id="TGL82857.1"/>
    </source>
</evidence>
<organism evidence="1 2">
    <name type="scientific">Leptospira yasudae</name>
    <dbReference type="NCBI Taxonomy" id="2202201"/>
    <lineage>
        <taxon>Bacteria</taxon>
        <taxon>Pseudomonadati</taxon>
        <taxon>Spirochaetota</taxon>
        <taxon>Spirochaetia</taxon>
        <taxon>Leptospirales</taxon>
        <taxon>Leptospiraceae</taxon>
        <taxon>Leptospira</taxon>
    </lineage>
</organism>
<sequence>MKKIILIIVTIGFSVLLSNCSAVGPLYGGIVSNITFPGEINSSNNVASTKKAEGCVHTVLSLVTWGEAGAGQTALDNKISKIASIDHSAFNIFGIYRSYCTIVSGE</sequence>
<evidence type="ECO:0000313" key="2">
    <source>
        <dbReference type="Proteomes" id="UP000297613"/>
    </source>
</evidence>
<dbReference type="Proteomes" id="UP000297613">
    <property type="component" value="Unassembled WGS sequence"/>
</dbReference>
<dbReference type="InterPro" id="IPR025113">
    <property type="entry name" value="TRL-like"/>
</dbReference>
<gene>
    <name evidence="1" type="ORF">EHQ83_13015</name>
</gene>
<dbReference type="RefSeq" id="WP_135572194.1">
    <property type="nucleotide sequence ID" value="NZ_RQGK01000034.1"/>
</dbReference>